<keyword evidence="3" id="KW-1185">Reference proteome</keyword>
<dbReference type="EMBL" id="CM029050">
    <property type="protein sequence ID" value="KAG2566476.1"/>
    <property type="molecule type" value="Genomic_DNA"/>
</dbReference>
<reference evidence="2" key="1">
    <citation type="submission" date="2020-05" db="EMBL/GenBank/DDBJ databases">
        <title>WGS assembly of Panicum virgatum.</title>
        <authorList>
            <person name="Lovell J.T."/>
            <person name="Jenkins J."/>
            <person name="Shu S."/>
            <person name="Juenger T.E."/>
            <person name="Schmutz J."/>
        </authorList>
    </citation>
    <scope>NUCLEOTIDE SEQUENCE</scope>
    <source>
        <strain evidence="2">AP13</strain>
    </source>
</reference>
<comment type="caution">
    <text evidence="2">The sequence shown here is derived from an EMBL/GenBank/DDBJ whole genome shotgun (WGS) entry which is preliminary data.</text>
</comment>
<proteinExistence type="predicted"/>
<evidence type="ECO:0000313" key="3">
    <source>
        <dbReference type="Proteomes" id="UP000823388"/>
    </source>
</evidence>
<organism evidence="2 3">
    <name type="scientific">Panicum virgatum</name>
    <name type="common">Blackwell switchgrass</name>
    <dbReference type="NCBI Taxonomy" id="38727"/>
    <lineage>
        <taxon>Eukaryota</taxon>
        <taxon>Viridiplantae</taxon>
        <taxon>Streptophyta</taxon>
        <taxon>Embryophyta</taxon>
        <taxon>Tracheophyta</taxon>
        <taxon>Spermatophyta</taxon>
        <taxon>Magnoliopsida</taxon>
        <taxon>Liliopsida</taxon>
        <taxon>Poales</taxon>
        <taxon>Poaceae</taxon>
        <taxon>PACMAD clade</taxon>
        <taxon>Panicoideae</taxon>
        <taxon>Panicodae</taxon>
        <taxon>Paniceae</taxon>
        <taxon>Panicinae</taxon>
        <taxon>Panicum</taxon>
        <taxon>Panicum sect. Hiantes</taxon>
    </lineage>
</organism>
<name>A0A8T0Q637_PANVG</name>
<accession>A0A8T0Q637</accession>
<sequence>MPAASQPAAAAPGTPPRRPGPGRRAPTTPPLDPLAAHMQGPGPPPADRPARRRWPAAAPRCWPAALPRPGVPPAPRAAAPAGTCAGWGGTGWCPGIGSGSSLPMSLSTRRRPQMRTAMAQRRFDGPTTRFAADERIWNPARLRRWLQEGLGSAYSNKLGDEIIGIHISISTRYSRWGEGLEPQVSGSRCSFGRGIHAHIRLRSGERFLDPFFNFTAFSLHIFIPQSMSVCAFCSTFICWESKAPGERQNFCC</sequence>
<dbReference type="Proteomes" id="UP000823388">
    <property type="component" value="Chromosome 7N"/>
</dbReference>
<evidence type="ECO:0000256" key="1">
    <source>
        <dbReference type="SAM" id="MobiDB-lite"/>
    </source>
</evidence>
<protein>
    <submittedName>
        <fullName evidence="2">Uncharacterized protein</fullName>
    </submittedName>
</protein>
<evidence type="ECO:0000313" key="2">
    <source>
        <dbReference type="EMBL" id="KAG2566476.1"/>
    </source>
</evidence>
<dbReference type="AlphaFoldDB" id="A0A8T0Q637"/>
<gene>
    <name evidence="2" type="ORF">PVAP13_7NG187900</name>
</gene>
<feature type="region of interest" description="Disordered" evidence="1">
    <location>
        <begin position="1"/>
        <end position="56"/>
    </location>
</feature>